<feature type="region of interest" description="Disordered" evidence="1">
    <location>
        <begin position="17"/>
        <end position="37"/>
    </location>
</feature>
<accession>A0A0A9D969</accession>
<dbReference type="EMBL" id="GBRH01215690">
    <property type="protein sequence ID" value="JAD82205.1"/>
    <property type="molecule type" value="Transcribed_RNA"/>
</dbReference>
<proteinExistence type="predicted"/>
<evidence type="ECO:0000313" key="2">
    <source>
        <dbReference type="EMBL" id="JAD82205.1"/>
    </source>
</evidence>
<dbReference type="AlphaFoldDB" id="A0A0A9D969"/>
<reference evidence="2" key="2">
    <citation type="journal article" date="2015" name="Data Brief">
        <title>Shoot transcriptome of the giant reed, Arundo donax.</title>
        <authorList>
            <person name="Barrero R.A."/>
            <person name="Guerrero F.D."/>
            <person name="Moolhuijzen P."/>
            <person name="Goolsby J.A."/>
            <person name="Tidwell J."/>
            <person name="Bellgard S.E."/>
            <person name="Bellgard M.I."/>
        </authorList>
    </citation>
    <scope>NUCLEOTIDE SEQUENCE</scope>
    <source>
        <tissue evidence="2">Shoot tissue taken approximately 20 cm above the soil surface</tissue>
    </source>
</reference>
<protein>
    <submittedName>
        <fullName evidence="2">Uncharacterized protein</fullName>
    </submittedName>
</protein>
<name>A0A0A9D969_ARUDO</name>
<reference evidence="2" key="1">
    <citation type="submission" date="2014-09" db="EMBL/GenBank/DDBJ databases">
        <authorList>
            <person name="Magalhaes I.L.F."/>
            <person name="Oliveira U."/>
            <person name="Santos F.R."/>
            <person name="Vidigal T.H.D.A."/>
            <person name="Brescovit A.D."/>
            <person name="Santos A.J."/>
        </authorList>
    </citation>
    <scope>NUCLEOTIDE SEQUENCE</scope>
    <source>
        <tissue evidence="2">Shoot tissue taken approximately 20 cm above the soil surface</tissue>
    </source>
</reference>
<organism evidence="2">
    <name type="scientific">Arundo donax</name>
    <name type="common">Giant reed</name>
    <name type="synonym">Donax arundinaceus</name>
    <dbReference type="NCBI Taxonomy" id="35708"/>
    <lineage>
        <taxon>Eukaryota</taxon>
        <taxon>Viridiplantae</taxon>
        <taxon>Streptophyta</taxon>
        <taxon>Embryophyta</taxon>
        <taxon>Tracheophyta</taxon>
        <taxon>Spermatophyta</taxon>
        <taxon>Magnoliopsida</taxon>
        <taxon>Liliopsida</taxon>
        <taxon>Poales</taxon>
        <taxon>Poaceae</taxon>
        <taxon>PACMAD clade</taxon>
        <taxon>Arundinoideae</taxon>
        <taxon>Arundineae</taxon>
        <taxon>Arundo</taxon>
    </lineage>
</organism>
<sequence length="37" mass="3834">MAISQLHLFCAASTVAPGSKDDSVLHQHLGSPPFPSS</sequence>
<evidence type="ECO:0000256" key="1">
    <source>
        <dbReference type="SAM" id="MobiDB-lite"/>
    </source>
</evidence>